<keyword evidence="3" id="KW-1185">Reference proteome</keyword>
<evidence type="ECO:0000313" key="2">
    <source>
        <dbReference type="Ensembl" id="ENSSBOP00000002087.1"/>
    </source>
</evidence>
<reference evidence="2" key="1">
    <citation type="submission" date="2025-08" db="UniProtKB">
        <authorList>
            <consortium name="Ensembl"/>
        </authorList>
    </citation>
    <scope>IDENTIFICATION</scope>
</reference>
<dbReference type="GO" id="GO:0008009">
    <property type="term" value="F:chemokine activity"/>
    <property type="evidence" value="ECO:0007669"/>
    <property type="project" value="Ensembl"/>
</dbReference>
<gene>
    <name evidence="2" type="primary">GPR15LG</name>
</gene>
<dbReference type="GO" id="GO:0005615">
    <property type="term" value="C:extracellular space"/>
    <property type="evidence" value="ECO:0007669"/>
    <property type="project" value="Ensembl"/>
</dbReference>
<dbReference type="Proteomes" id="UP000233220">
    <property type="component" value="Unplaced"/>
</dbReference>
<dbReference type="OrthoDB" id="9627112at2759"/>
<name>A0A2K6S3X8_SAIBB</name>
<keyword evidence="1" id="KW-0732">Signal</keyword>
<accession>A0A2K6S3X8</accession>
<protein>
    <submittedName>
        <fullName evidence="2">G protein-coupled receptor 15 ligand</fullName>
    </submittedName>
</protein>
<dbReference type="GO" id="GO:0050830">
    <property type="term" value="P:defense response to Gram-positive bacterium"/>
    <property type="evidence" value="ECO:0007669"/>
    <property type="project" value="Ensembl"/>
</dbReference>
<dbReference type="GO" id="GO:2000404">
    <property type="term" value="P:regulation of T cell migration"/>
    <property type="evidence" value="ECO:0007669"/>
    <property type="project" value="Ensembl"/>
</dbReference>
<dbReference type="AlphaFoldDB" id="A0A2K6S3X8"/>
<feature type="signal peptide" evidence="1">
    <location>
        <begin position="1"/>
        <end position="24"/>
    </location>
</feature>
<dbReference type="CTD" id="387695"/>
<dbReference type="RefSeq" id="XP_003942608.1">
    <property type="nucleotide sequence ID" value="XM_003942559.2"/>
</dbReference>
<sequence>MRLLVLSSLLCFLLLCFTVFSTEGRRHPNKVWPGTKARLCCHRVLRPNPTNLKRQHVRLCKPCKIEAEVRPWVVPGALPQV</sequence>
<dbReference type="GeneID" id="101038314"/>
<proteinExistence type="predicted"/>
<dbReference type="GO" id="GO:0050832">
    <property type="term" value="P:defense response to fungus"/>
    <property type="evidence" value="ECO:0007669"/>
    <property type="project" value="Ensembl"/>
</dbReference>
<dbReference type="GO" id="GO:0007193">
    <property type="term" value="P:adenylate cyclase-inhibiting G protein-coupled receptor signaling pathway"/>
    <property type="evidence" value="ECO:0007669"/>
    <property type="project" value="Ensembl"/>
</dbReference>
<organism evidence="2 3">
    <name type="scientific">Saimiri boliviensis boliviensis</name>
    <name type="common">Bolivian squirrel monkey</name>
    <dbReference type="NCBI Taxonomy" id="39432"/>
    <lineage>
        <taxon>Eukaryota</taxon>
        <taxon>Metazoa</taxon>
        <taxon>Chordata</taxon>
        <taxon>Craniata</taxon>
        <taxon>Vertebrata</taxon>
        <taxon>Euteleostomi</taxon>
        <taxon>Mammalia</taxon>
        <taxon>Eutheria</taxon>
        <taxon>Euarchontoglires</taxon>
        <taxon>Primates</taxon>
        <taxon>Haplorrhini</taxon>
        <taxon>Platyrrhini</taxon>
        <taxon>Cebidae</taxon>
        <taxon>Saimiriinae</taxon>
        <taxon>Saimiri</taxon>
    </lineage>
</organism>
<dbReference type="Pfam" id="PF15854">
    <property type="entry name" value="GPR15L"/>
    <property type="match status" value="1"/>
</dbReference>
<dbReference type="OMA" id="RARLCCH"/>
<dbReference type="GO" id="GO:0048247">
    <property type="term" value="P:lymphocyte chemotaxis"/>
    <property type="evidence" value="ECO:0007669"/>
    <property type="project" value="Ensembl"/>
</dbReference>
<feature type="chain" id="PRO_5014321327" evidence="1">
    <location>
        <begin position="25"/>
        <end position="81"/>
    </location>
</feature>
<dbReference type="GO" id="GO:1902807">
    <property type="term" value="P:negative regulation of cell cycle G1/S phase transition"/>
    <property type="evidence" value="ECO:0007669"/>
    <property type="project" value="Ensembl"/>
</dbReference>
<dbReference type="GO" id="GO:0010837">
    <property type="term" value="P:regulation of keratinocyte proliferation"/>
    <property type="evidence" value="ECO:0007669"/>
    <property type="project" value="Ensembl"/>
</dbReference>
<reference evidence="2" key="2">
    <citation type="submission" date="2025-09" db="UniProtKB">
        <authorList>
            <consortium name="Ensembl"/>
        </authorList>
    </citation>
    <scope>IDENTIFICATION</scope>
</reference>
<dbReference type="KEGG" id="sbq:101038314"/>
<evidence type="ECO:0000313" key="3">
    <source>
        <dbReference type="Proteomes" id="UP000233220"/>
    </source>
</evidence>
<dbReference type="GO" id="GO:0072678">
    <property type="term" value="P:T cell migration"/>
    <property type="evidence" value="ECO:0007669"/>
    <property type="project" value="Ensembl"/>
</dbReference>
<dbReference type="GO" id="GO:0043303">
    <property type="term" value="P:mast cell degranulation"/>
    <property type="evidence" value="ECO:0007669"/>
    <property type="project" value="Ensembl"/>
</dbReference>
<dbReference type="GeneTree" id="ENSGT00390000015172"/>
<dbReference type="Ensembl" id="ENSSBOT00000012085.1">
    <property type="protein sequence ID" value="ENSSBOP00000002087.1"/>
    <property type="gene ID" value="ENSSBOG00000011068.1"/>
</dbReference>
<dbReference type="GO" id="GO:0051782">
    <property type="term" value="P:negative regulation of cell division"/>
    <property type="evidence" value="ECO:0007669"/>
    <property type="project" value="Ensembl"/>
</dbReference>
<evidence type="ECO:0000256" key="1">
    <source>
        <dbReference type="SAM" id="SignalP"/>
    </source>
</evidence>
<dbReference type="InterPro" id="IPR031713">
    <property type="entry name" value="GPR15L"/>
</dbReference>
<dbReference type="GO" id="GO:0043029">
    <property type="term" value="P:T cell homeostasis"/>
    <property type="evidence" value="ECO:0007669"/>
    <property type="project" value="Ensembl"/>
</dbReference>